<dbReference type="InterPro" id="IPR043131">
    <property type="entry name" value="BCAT-like_N"/>
</dbReference>
<dbReference type="Gene3D" id="3.20.10.10">
    <property type="entry name" value="D-amino Acid Aminotransferase, subunit A, domain 2"/>
    <property type="match status" value="1"/>
</dbReference>
<evidence type="ECO:0008006" key="7">
    <source>
        <dbReference type="Google" id="ProtNLM"/>
    </source>
</evidence>
<dbReference type="AlphaFoldDB" id="A0A7V3ZSW1"/>
<keyword evidence="3 5" id="KW-0663">Pyridoxal phosphate</keyword>
<evidence type="ECO:0000313" key="6">
    <source>
        <dbReference type="EMBL" id="HGK53781.1"/>
    </source>
</evidence>
<evidence type="ECO:0000256" key="5">
    <source>
        <dbReference type="RuleBase" id="RU004516"/>
    </source>
</evidence>
<dbReference type="InterPro" id="IPR043132">
    <property type="entry name" value="BCAT-like_C"/>
</dbReference>
<comment type="caution">
    <text evidence="6">The sequence shown here is derived from an EMBL/GenBank/DDBJ whole genome shotgun (WGS) entry which is preliminary data.</text>
</comment>
<dbReference type="PANTHER" id="PTHR42743:SF11">
    <property type="entry name" value="AMINODEOXYCHORISMATE LYASE"/>
    <property type="match status" value="1"/>
</dbReference>
<name>A0A7V3ZSW1_UNCW3</name>
<protein>
    <recommendedName>
        <fullName evidence="7">D-amino-acid transaminase</fullName>
    </recommendedName>
</protein>
<dbReference type="GO" id="GO:0003824">
    <property type="term" value="F:catalytic activity"/>
    <property type="evidence" value="ECO:0007669"/>
    <property type="project" value="InterPro"/>
</dbReference>
<dbReference type="EMBL" id="DTDP01000087">
    <property type="protein sequence ID" value="HGK53781.1"/>
    <property type="molecule type" value="Genomic_DNA"/>
</dbReference>
<dbReference type="FunFam" id="3.20.10.10:FF:000002">
    <property type="entry name" value="D-alanine aminotransferase"/>
    <property type="match status" value="1"/>
</dbReference>
<gene>
    <name evidence="6" type="ORF">ENU72_01995</name>
</gene>
<dbReference type="PROSITE" id="PS00770">
    <property type="entry name" value="AA_TRANSFER_CLASS_4"/>
    <property type="match status" value="1"/>
</dbReference>
<dbReference type="PANTHER" id="PTHR42743">
    <property type="entry name" value="AMINO-ACID AMINOTRANSFERASE"/>
    <property type="match status" value="1"/>
</dbReference>
<dbReference type="Gene3D" id="3.30.470.10">
    <property type="match status" value="1"/>
</dbReference>
<dbReference type="Pfam" id="PF01063">
    <property type="entry name" value="Aminotran_4"/>
    <property type="match status" value="1"/>
</dbReference>
<accession>A0A7V3ZSW1</accession>
<evidence type="ECO:0000256" key="2">
    <source>
        <dbReference type="ARBA" id="ARBA00009320"/>
    </source>
</evidence>
<dbReference type="GO" id="GO:0046394">
    <property type="term" value="P:carboxylic acid biosynthetic process"/>
    <property type="evidence" value="ECO:0007669"/>
    <property type="project" value="UniProtKB-ARBA"/>
</dbReference>
<dbReference type="InterPro" id="IPR001544">
    <property type="entry name" value="Aminotrans_IV"/>
</dbReference>
<proteinExistence type="inferred from homology"/>
<evidence type="ECO:0000256" key="1">
    <source>
        <dbReference type="ARBA" id="ARBA00001933"/>
    </source>
</evidence>
<dbReference type="InterPro" id="IPR050571">
    <property type="entry name" value="Class-IV_PLP-Dep_Aminotrnsfr"/>
</dbReference>
<dbReference type="GO" id="GO:0005829">
    <property type="term" value="C:cytosol"/>
    <property type="evidence" value="ECO:0007669"/>
    <property type="project" value="TreeGrafter"/>
</dbReference>
<comment type="cofactor">
    <cofactor evidence="1 5">
        <name>pyridoxal 5'-phosphate</name>
        <dbReference type="ChEBI" id="CHEBI:597326"/>
    </cofactor>
</comment>
<dbReference type="InterPro" id="IPR036038">
    <property type="entry name" value="Aminotransferase-like"/>
</dbReference>
<dbReference type="GO" id="GO:0008652">
    <property type="term" value="P:amino acid biosynthetic process"/>
    <property type="evidence" value="ECO:0007669"/>
    <property type="project" value="UniProtKB-ARBA"/>
</dbReference>
<reference evidence="6" key="1">
    <citation type="journal article" date="2020" name="mSystems">
        <title>Genome- and Community-Level Interaction Insights into Carbon Utilization and Element Cycling Functions of Hydrothermarchaeota in Hydrothermal Sediment.</title>
        <authorList>
            <person name="Zhou Z."/>
            <person name="Liu Y."/>
            <person name="Xu W."/>
            <person name="Pan J."/>
            <person name="Luo Z.H."/>
            <person name="Li M."/>
        </authorList>
    </citation>
    <scope>NUCLEOTIDE SEQUENCE [LARGE SCALE GENOMIC DNA]</scope>
    <source>
        <strain evidence="6">SpSt-695</strain>
    </source>
</reference>
<evidence type="ECO:0000256" key="4">
    <source>
        <dbReference type="RuleBase" id="RU004106"/>
    </source>
</evidence>
<dbReference type="InterPro" id="IPR018300">
    <property type="entry name" value="Aminotrans_IV_CS"/>
</dbReference>
<comment type="similarity">
    <text evidence="2 4">Belongs to the class-IV pyridoxal-phosphate-dependent aminotransferase family.</text>
</comment>
<evidence type="ECO:0000256" key="3">
    <source>
        <dbReference type="ARBA" id="ARBA00022898"/>
    </source>
</evidence>
<organism evidence="6">
    <name type="scientific">candidate division WOR-3 bacterium</name>
    <dbReference type="NCBI Taxonomy" id="2052148"/>
    <lineage>
        <taxon>Bacteria</taxon>
        <taxon>Bacteria division WOR-3</taxon>
    </lineage>
</organism>
<dbReference type="SUPFAM" id="SSF56752">
    <property type="entry name" value="D-aminoacid aminotransferase-like PLP-dependent enzymes"/>
    <property type="match status" value="1"/>
</dbReference>
<sequence>MPNLAYINGKIYLLEKAYKIHVEDRGYQYGDAVYEAMRYEKGRIIRLYDHLERLKRNLELLEIPFDLDFEKIKKILLDIAKKTKYEKVLLYLQISRGVSKREHTFPEKIYPQIVITAREFIPIPDEIRKSGIKCITHFDERWKNVHIKTINLLPNAIARERAKRKGKRDAILFKEDLEVKEASSANIFIVKDDVIFTPPLNGILEGITRKEVIEAINDLKLRFYEKRIYFHDIFLSDEIFISGTSIDILPVVEIDDYKIGNGKPGKFYFKIYEKLIENREKEV</sequence>